<dbReference type="Proteomes" id="UP000721415">
    <property type="component" value="Unassembled WGS sequence"/>
</dbReference>
<feature type="chain" id="PRO_5045127268" evidence="2">
    <location>
        <begin position="23"/>
        <end position="175"/>
    </location>
</feature>
<dbReference type="EMBL" id="JACBXQ010000005">
    <property type="protein sequence ID" value="MBG9987036.1"/>
    <property type="molecule type" value="Genomic_DNA"/>
</dbReference>
<dbReference type="InterPro" id="IPR025711">
    <property type="entry name" value="PepSY"/>
</dbReference>
<evidence type="ECO:0000256" key="1">
    <source>
        <dbReference type="SAM" id="MobiDB-lite"/>
    </source>
</evidence>
<feature type="domain" description="PepSY" evidence="3">
    <location>
        <begin position="111"/>
        <end position="173"/>
    </location>
</feature>
<keyword evidence="5" id="KW-1185">Reference proteome</keyword>
<evidence type="ECO:0000313" key="4">
    <source>
        <dbReference type="EMBL" id="MBG9987036.1"/>
    </source>
</evidence>
<organism evidence="4 5">
    <name type="scientific">Facklamia lactis</name>
    <dbReference type="NCBI Taxonomy" id="2749967"/>
    <lineage>
        <taxon>Bacteria</taxon>
        <taxon>Bacillati</taxon>
        <taxon>Bacillota</taxon>
        <taxon>Bacilli</taxon>
        <taxon>Lactobacillales</taxon>
        <taxon>Aerococcaceae</taxon>
        <taxon>Facklamia</taxon>
    </lineage>
</organism>
<gene>
    <name evidence="4" type="ORF">HZY91_09060</name>
</gene>
<dbReference type="Gene3D" id="3.10.450.40">
    <property type="match status" value="1"/>
</dbReference>
<keyword evidence="2" id="KW-0732">Signal</keyword>
<evidence type="ECO:0000313" key="5">
    <source>
        <dbReference type="Proteomes" id="UP000721415"/>
    </source>
</evidence>
<protein>
    <submittedName>
        <fullName evidence="4">PepSY domain-containing protein</fullName>
    </submittedName>
</protein>
<dbReference type="RefSeq" id="WP_197115946.1">
    <property type="nucleotide sequence ID" value="NZ_JACBXQ010000005.1"/>
</dbReference>
<reference evidence="4 5" key="1">
    <citation type="submission" date="2020-07" db="EMBL/GenBank/DDBJ databases">
        <title>Facklamia lactis sp. nov., isolated from raw milk.</title>
        <authorList>
            <person name="Doll E.V."/>
            <person name="Huptas C."/>
            <person name="Staib L."/>
            <person name="Wenning M."/>
            <person name="Scherer S."/>
        </authorList>
    </citation>
    <scope>NUCLEOTIDE SEQUENCE [LARGE SCALE GENOMIC DNA]</scope>
    <source>
        <strain evidence="4 5">DSM 111018</strain>
    </source>
</reference>
<evidence type="ECO:0000256" key="2">
    <source>
        <dbReference type="SAM" id="SignalP"/>
    </source>
</evidence>
<proteinExistence type="predicted"/>
<feature type="region of interest" description="Disordered" evidence="1">
    <location>
        <begin position="149"/>
        <end position="175"/>
    </location>
</feature>
<comment type="caution">
    <text evidence="4">The sequence shown here is derived from an EMBL/GenBank/DDBJ whole genome shotgun (WGS) entry which is preliminary data.</text>
</comment>
<evidence type="ECO:0000259" key="3">
    <source>
        <dbReference type="Pfam" id="PF03413"/>
    </source>
</evidence>
<accession>A0ABS0LS90</accession>
<sequence>MKKTLLGIVTTLGLLCSPIANIKAQDASEAQKVLDEVTKLFQKEFSDGEIHQVDVDYEKDSTYTVSIDAYVGDKSYEIDYRSQDGKLEEIDREEETTDQKDEEVLDFEKLISLEEANELALAEVDLTAPTSWTLDSEDDGAIEWEIEFDEEENQNKEASVTIDAASSDILEVEQD</sequence>
<dbReference type="Pfam" id="PF03413">
    <property type="entry name" value="PepSY"/>
    <property type="match status" value="1"/>
</dbReference>
<name>A0ABS0LS90_9LACT</name>
<feature type="signal peptide" evidence="2">
    <location>
        <begin position="1"/>
        <end position="22"/>
    </location>
</feature>